<feature type="transmembrane region" description="Helical" evidence="1">
    <location>
        <begin position="75"/>
        <end position="96"/>
    </location>
</feature>
<feature type="transmembrane region" description="Helical" evidence="1">
    <location>
        <begin position="6"/>
        <end position="26"/>
    </location>
</feature>
<keyword evidence="3" id="KW-1185">Reference proteome</keyword>
<evidence type="ECO:0000313" key="3">
    <source>
        <dbReference type="Proteomes" id="UP000198851"/>
    </source>
</evidence>
<dbReference type="STRING" id="1280847.SAMN04488036_101186"/>
<evidence type="ECO:0000313" key="2">
    <source>
        <dbReference type="EMBL" id="SFK51864.1"/>
    </source>
</evidence>
<dbReference type="OrthoDB" id="7865158at2"/>
<accession>A0A1I4A6B5</accession>
<feature type="transmembrane region" description="Helical" evidence="1">
    <location>
        <begin position="38"/>
        <end position="60"/>
    </location>
</feature>
<protein>
    <submittedName>
        <fullName evidence="2">Uncharacterized protein</fullName>
    </submittedName>
</protein>
<dbReference type="Proteomes" id="UP000198851">
    <property type="component" value="Unassembled WGS sequence"/>
</dbReference>
<organism evidence="2 3">
    <name type="scientific">Shimia haliotis</name>
    <dbReference type="NCBI Taxonomy" id="1280847"/>
    <lineage>
        <taxon>Bacteria</taxon>
        <taxon>Pseudomonadati</taxon>
        <taxon>Pseudomonadota</taxon>
        <taxon>Alphaproteobacteria</taxon>
        <taxon>Rhodobacterales</taxon>
        <taxon>Roseobacteraceae</taxon>
    </lineage>
</organism>
<name>A0A1I4A6B5_9RHOB</name>
<reference evidence="3" key="1">
    <citation type="submission" date="2016-10" db="EMBL/GenBank/DDBJ databases">
        <authorList>
            <person name="Varghese N."/>
            <person name="Submissions S."/>
        </authorList>
    </citation>
    <scope>NUCLEOTIDE SEQUENCE [LARGE SCALE GENOMIC DNA]</scope>
    <source>
        <strain evidence="3">DSM 28453</strain>
    </source>
</reference>
<proteinExistence type="predicted"/>
<dbReference type="EMBL" id="FOSZ01000001">
    <property type="protein sequence ID" value="SFK51864.1"/>
    <property type="molecule type" value="Genomic_DNA"/>
</dbReference>
<evidence type="ECO:0000256" key="1">
    <source>
        <dbReference type="SAM" id="Phobius"/>
    </source>
</evidence>
<gene>
    <name evidence="2" type="ORF">SAMN04488036_101186</name>
</gene>
<keyword evidence="1" id="KW-0812">Transmembrane</keyword>
<keyword evidence="1" id="KW-0472">Membrane</keyword>
<dbReference type="RefSeq" id="WP_093319138.1">
    <property type="nucleotide sequence ID" value="NZ_FOSZ01000001.1"/>
</dbReference>
<sequence>MLDLALGISALIWFCVFVFPVYGFVAGRRDRAEHLKRAQGIVLSLTALLLLFDFTLGVMINEDAEMAELERLQSYRWWLIGAVAVSLGLAWAMFGLGQKKRAN</sequence>
<dbReference type="AlphaFoldDB" id="A0A1I4A6B5"/>
<keyword evidence="1" id="KW-1133">Transmembrane helix</keyword>